<proteinExistence type="predicted"/>
<accession>A0A8X6H1J4</accession>
<gene>
    <name evidence="1" type="ORF">TNCT_647041</name>
</gene>
<evidence type="ECO:0000313" key="1">
    <source>
        <dbReference type="EMBL" id="GFQ65297.1"/>
    </source>
</evidence>
<reference evidence="1" key="1">
    <citation type="submission" date="2020-07" db="EMBL/GenBank/DDBJ databases">
        <title>Multicomponent nature underlies the extraordinary mechanical properties of spider dragline silk.</title>
        <authorList>
            <person name="Kono N."/>
            <person name="Nakamura H."/>
            <person name="Mori M."/>
            <person name="Yoshida Y."/>
            <person name="Ohtoshi R."/>
            <person name="Malay A.D."/>
            <person name="Moran D.A.P."/>
            <person name="Tomita M."/>
            <person name="Numata K."/>
            <person name="Arakawa K."/>
        </authorList>
    </citation>
    <scope>NUCLEOTIDE SEQUENCE</scope>
</reference>
<dbReference type="EMBL" id="BMAO01020146">
    <property type="protein sequence ID" value="GFQ65297.1"/>
    <property type="molecule type" value="Genomic_DNA"/>
</dbReference>
<keyword evidence="2" id="KW-1185">Reference proteome</keyword>
<dbReference type="Proteomes" id="UP000887116">
    <property type="component" value="Unassembled WGS sequence"/>
</dbReference>
<evidence type="ECO:0000313" key="2">
    <source>
        <dbReference type="Proteomes" id="UP000887116"/>
    </source>
</evidence>
<organism evidence="1 2">
    <name type="scientific">Trichonephila clavata</name>
    <name type="common">Joro spider</name>
    <name type="synonym">Nephila clavata</name>
    <dbReference type="NCBI Taxonomy" id="2740835"/>
    <lineage>
        <taxon>Eukaryota</taxon>
        <taxon>Metazoa</taxon>
        <taxon>Ecdysozoa</taxon>
        <taxon>Arthropoda</taxon>
        <taxon>Chelicerata</taxon>
        <taxon>Arachnida</taxon>
        <taxon>Araneae</taxon>
        <taxon>Araneomorphae</taxon>
        <taxon>Entelegynae</taxon>
        <taxon>Araneoidea</taxon>
        <taxon>Nephilidae</taxon>
        <taxon>Trichonephila</taxon>
    </lineage>
</organism>
<sequence length="152" mass="17929">SWLSQLYAQSDYFGVGQRPATYRIYTLSMRTCGRIIRNGLVCFVYGVNAPPMPNYSLKSVNTLRVHDILEPYKWLQCIQWTRYQRQGQKVSMEWFIARPNNSDFIILGRRRILAGISRKYMEMIQIHPERTCNSRFFLTFAQDHTPANRLAI</sequence>
<feature type="non-terminal residue" evidence="1">
    <location>
        <position position="1"/>
    </location>
</feature>
<comment type="caution">
    <text evidence="1">The sequence shown here is derived from an EMBL/GenBank/DDBJ whole genome shotgun (WGS) entry which is preliminary data.</text>
</comment>
<protein>
    <submittedName>
        <fullName evidence="1">Uncharacterized protein</fullName>
    </submittedName>
</protein>
<dbReference type="AlphaFoldDB" id="A0A8X6H1J4"/>
<name>A0A8X6H1J4_TRICU</name>